<dbReference type="Gene3D" id="1.10.110.10">
    <property type="entry name" value="Plant lipid-transfer and hydrophobic proteins"/>
    <property type="match status" value="1"/>
</dbReference>
<dbReference type="PANTHER" id="PTHR33286:SF1">
    <property type="entry name" value="OS01G0800600 PROTEIN"/>
    <property type="match status" value="1"/>
</dbReference>
<proteinExistence type="predicted"/>
<name>A0AAV5DER7_ELECO</name>
<dbReference type="Proteomes" id="UP001054889">
    <property type="component" value="Unassembled WGS sequence"/>
</dbReference>
<evidence type="ECO:0000313" key="2">
    <source>
        <dbReference type="EMBL" id="GJN08881.1"/>
    </source>
</evidence>
<dbReference type="EMBL" id="BQKI01000015">
    <property type="protein sequence ID" value="GJN08881.1"/>
    <property type="molecule type" value="Genomic_DNA"/>
</dbReference>
<reference evidence="2" key="1">
    <citation type="journal article" date="2018" name="DNA Res.">
        <title>Multiple hybrid de novo genome assembly of finger millet, an orphan allotetraploid crop.</title>
        <authorList>
            <person name="Hatakeyama M."/>
            <person name="Aluri S."/>
            <person name="Balachadran M.T."/>
            <person name="Sivarajan S.R."/>
            <person name="Patrignani A."/>
            <person name="Gruter S."/>
            <person name="Poveda L."/>
            <person name="Shimizu-Inatsugi R."/>
            <person name="Baeten J."/>
            <person name="Francoijs K.J."/>
            <person name="Nataraja K.N."/>
            <person name="Reddy Y.A.N."/>
            <person name="Phadnis S."/>
            <person name="Ravikumar R.L."/>
            <person name="Schlapbach R."/>
            <person name="Sreeman S.M."/>
            <person name="Shimizu K.K."/>
        </authorList>
    </citation>
    <scope>NUCLEOTIDE SEQUENCE</scope>
</reference>
<gene>
    <name evidence="2" type="primary">ga26841</name>
    <name evidence="2" type="ORF">PR202_ga26841</name>
</gene>
<reference evidence="2" key="2">
    <citation type="submission" date="2021-12" db="EMBL/GenBank/DDBJ databases">
        <title>Resequencing data analysis of finger millet.</title>
        <authorList>
            <person name="Hatakeyama M."/>
            <person name="Aluri S."/>
            <person name="Balachadran M.T."/>
            <person name="Sivarajan S.R."/>
            <person name="Poveda L."/>
            <person name="Shimizu-Inatsugi R."/>
            <person name="Schlapbach R."/>
            <person name="Sreeman S.M."/>
            <person name="Shimizu K.K."/>
        </authorList>
    </citation>
    <scope>NUCLEOTIDE SEQUENCE</scope>
</reference>
<evidence type="ECO:0000313" key="3">
    <source>
        <dbReference type="Proteomes" id="UP001054889"/>
    </source>
</evidence>
<dbReference type="InterPro" id="IPR036312">
    <property type="entry name" value="Bifun_inhib/LTP/seed_sf"/>
</dbReference>
<keyword evidence="3" id="KW-1185">Reference proteome</keyword>
<comment type="caution">
    <text evidence="2">The sequence shown here is derived from an EMBL/GenBank/DDBJ whole genome shotgun (WGS) entry which is preliminary data.</text>
</comment>
<evidence type="ECO:0000259" key="1">
    <source>
        <dbReference type="Pfam" id="PF14368"/>
    </source>
</evidence>
<dbReference type="SUPFAM" id="SSF47699">
    <property type="entry name" value="Bifunctional inhibitor/lipid-transfer protein/seed storage 2S albumin"/>
    <property type="match status" value="1"/>
</dbReference>
<dbReference type="Pfam" id="PF14368">
    <property type="entry name" value="LTP_2"/>
    <property type="match status" value="1"/>
</dbReference>
<feature type="domain" description="Bifunctional inhibitor/plant lipid transfer protein/seed storage helical" evidence="1">
    <location>
        <begin position="13"/>
        <end position="89"/>
    </location>
</feature>
<organism evidence="2 3">
    <name type="scientific">Eleusine coracana subsp. coracana</name>
    <dbReference type="NCBI Taxonomy" id="191504"/>
    <lineage>
        <taxon>Eukaryota</taxon>
        <taxon>Viridiplantae</taxon>
        <taxon>Streptophyta</taxon>
        <taxon>Embryophyta</taxon>
        <taxon>Tracheophyta</taxon>
        <taxon>Spermatophyta</taxon>
        <taxon>Magnoliopsida</taxon>
        <taxon>Liliopsida</taxon>
        <taxon>Poales</taxon>
        <taxon>Poaceae</taxon>
        <taxon>PACMAD clade</taxon>
        <taxon>Chloridoideae</taxon>
        <taxon>Cynodonteae</taxon>
        <taxon>Eleusininae</taxon>
        <taxon>Eleusine</taxon>
    </lineage>
</organism>
<dbReference type="PANTHER" id="PTHR33286">
    <property type="entry name" value="BIFUNCTIONAL INHIBITOR/LIPID-TRANSFER PROTEIN/SEED STORAGE 2S ALBUMIN SUPERFAMILY PROTEIN"/>
    <property type="match status" value="1"/>
</dbReference>
<dbReference type="AlphaFoldDB" id="A0AAV5DER7"/>
<dbReference type="InterPro" id="IPR016140">
    <property type="entry name" value="Bifunc_inhib/LTP/seed_store"/>
</dbReference>
<accession>A0AAV5DER7</accession>
<sequence>MVMTMSTCAGERRCIDNVSDTGLYCMNSLMHPDNPKVLPSKRCCDAVQQIDIPCLCSRVDEHYEQGVSMEKLEYVMLICNKPLKPGSKCGIYTVPPIRMGQQEEDC</sequence>
<protein>
    <recommendedName>
        <fullName evidence="1">Bifunctional inhibitor/plant lipid transfer protein/seed storage helical domain-containing protein</fullName>
    </recommendedName>
</protein>